<dbReference type="PANTHER" id="PTHR21222">
    <property type="entry name" value="MIT DOMAIN-CONTAINING PROTEIN 1"/>
    <property type="match status" value="1"/>
</dbReference>
<dbReference type="InterPro" id="IPR032341">
    <property type="entry name" value="MITD1_C"/>
</dbReference>
<gene>
    <name evidence="2" type="ORF">KIN20_027253</name>
</gene>
<protein>
    <recommendedName>
        <fullName evidence="1">MITD1 C-terminal phospholipase D-like domain-containing protein</fullName>
    </recommendedName>
</protein>
<organism evidence="2 3">
    <name type="scientific">Parelaphostrongylus tenuis</name>
    <name type="common">Meningeal worm</name>
    <dbReference type="NCBI Taxonomy" id="148309"/>
    <lineage>
        <taxon>Eukaryota</taxon>
        <taxon>Metazoa</taxon>
        <taxon>Ecdysozoa</taxon>
        <taxon>Nematoda</taxon>
        <taxon>Chromadorea</taxon>
        <taxon>Rhabditida</taxon>
        <taxon>Rhabditina</taxon>
        <taxon>Rhabditomorpha</taxon>
        <taxon>Strongyloidea</taxon>
        <taxon>Metastrongylidae</taxon>
        <taxon>Parelaphostrongylus</taxon>
    </lineage>
</organism>
<dbReference type="Gene3D" id="3.30.870.30">
    <property type="entry name" value="MITD, C-terminal phospholipase D-like domain"/>
    <property type="match status" value="1"/>
</dbReference>
<feature type="domain" description="MITD1 C-terminal phospholipase D-like" evidence="1">
    <location>
        <begin position="47"/>
        <end position="162"/>
    </location>
</feature>
<evidence type="ECO:0000313" key="3">
    <source>
        <dbReference type="Proteomes" id="UP001196413"/>
    </source>
</evidence>
<evidence type="ECO:0000259" key="1">
    <source>
        <dbReference type="Pfam" id="PF16565"/>
    </source>
</evidence>
<dbReference type="InterPro" id="IPR038113">
    <property type="entry name" value="MITD1_C_sf"/>
</dbReference>
<dbReference type="Pfam" id="PF16565">
    <property type="entry name" value="MIT_C"/>
    <property type="match status" value="1"/>
</dbReference>
<dbReference type="AlphaFoldDB" id="A0AAD5QZ26"/>
<proteinExistence type="predicted"/>
<keyword evidence="3" id="KW-1185">Reference proteome</keyword>
<reference evidence="2" key="1">
    <citation type="submission" date="2021-06" db="EMBL/GenBank/DDBJ databases">
        <title>Parelaphostrongylus tenuis whole genome reference sequence.</title>
        <authorList>
            <person name="Garwood T.J."/>
            <person name="Larsen P.A."/>
            <person name="Fountain-Jones N.M."/>
            <person name="Garbe J.R."/>
            <person name="Macchietto M.G."/>
            <person name="Kania S.A."/>
            <person name="Gerhold R.W."/>
            <person name="Richards J.E."/>
            <person name="Wolf T.M."/>
        </authorList>
    </citation>
    <scope>NUCLEOTIDE SEQUENCE</scope>
    <source>
        <strain evidence="2">MNPRO001-30</strain>
        <tissue evidence="2">Meninges</tissue>
    </source>
</reference>
<accession>A0AAD5QZ26</accession>
<sequence>MSLEDNRRSQLCKQIAQYVSRAELLKAATKIEVGFLEQRKITANSVGHGYDKIFGKCLDDKLTAVHVQDAYIIAHHQILNFIQFCELVVSRAPNIRCINLLTGMEARNNQDAFNELRDSLEKANVVLKVEFSSSIHDREIRFNNGWIVKIGRGLDYFQKARQILFGCL</sequence>
<dbReference type="EMBL" id="JAHQIW010005581">
    <property type="protein sequence ID" value="KAJ1366565.1"/>
    <property type="molecule type" value="Genomic_DNA"/>
</dbReference>
<dbReference type="PANTHER" id="PTHR21222:SF1">
    <property type="entry name" value="MIT DOMAIN-CONTAINING PROTEIN 1"/>
    <property type="match status" value="1"/>
</dbReference>
<dbReference type="Proteomes" id="UP001196413">
    <property type="component" value="Unassembled WGS sequence"/>
</dbReference>
<name>A0AAD5QZ26_PARTN</name>
<evidence type="ECO:0000313" key="2">
    <source>
        <dbReference type="EMBL" id="KAJ1366565.1"/>
    </source>
</evidence>
<dbReference type="InterPro" id="IPR052817">
    <property type="entry name" value="MIT_domain_contain_protein1"/>
</dbReference>
<comment type="caution">
    <text evidence="2">The sequence shown here is derived from an EMBL/GenBank/DDBJ whole genome shotgun (WGS) entry which is preliminary data.</text>
</comment>